<dbReference type="AlphaFoldDB" id="A0AAD6WSI9"/>
<dbReference type="Proteomes" id="UP001218188">
    <property type="component" value="Unassembled WGS sequence"/>
</dbReference>
<accession>A0AAD6WSI9</accession>
<evidence type="ECO:0000313" key="2">
    <source>
        <dbReference type="EMBL" id="KAJ7021966.1"/>
    </source>
</evidence>
<comment type="caution">
    <text evidence="2">The sequence shown here is derived from an EMBL/GenBank/DDBJ whole genome shotgun (WGS) entry which is preliminary data.</text>
</comment>
<gene>
    <name evidence="2" type="ORF">C8F04DRAFT_1139393</name>
</gene>
<feature type="chain" id="PRO_5042269130" description="Secreted protein" evidence="1">
    <location>
        <begin position="30"/>
        <end position="73"/>
    </location>
</feature>
<evidence type="ECO:0000256" key="1">
    <source>
        <dbReference type="SAM" id="SignalP"/>
    </source>
</evidence>
<keyword evidence="3" id="KW-1185">Reference proteome</keyword>
<reference evidence="2" key="1">
    <citation type="submission" date="2023-03" db="EMBL/GenBank/DDBJ databases">
        <title>Massive genome expansion in bonnet fungi (Mycena s.s.) driven by repeated elements and novel gene families across ecological guilds.</title>
        <authorList>
            <consortium name="Lawrence Berkeley National Laboratory"/>
            <person name="Harder C.B."/>
            <person name="Miyauchi S."/>
            <person name="Viragh M."/>
            <person name="Kuo A."/>
            <person name="Thoen E."/>
            <person name="Andreopoulos B."/>
            <person name="Lu D."/>
            <person name="Skrede I."/>
            <person name="Drula E."/>
            <person name="Henrissat B."/>
            <person name="Morin E."/>
            <person name="Kohler A."/>
            <person name="Barry K."/>
            <person name="LaButti K."/>
            <person name="Morin E."/>
            <person name="Salamov A."/>
            <person name="Lipzen A."/>
            <person name="Mereny Z."/>
            <person name="Hegedus B."/>
            <person name="Baldrian P."/>
            <person name="Stursova M."/>
            <person name="Weitz H."/>
            <person name="Taylor A."/>
            <person name="Grigoriev I.V."/>
            <person name="Nagy L.G."/>
            <person name="Martin F."/>
            <person name="Kauserud H."/>
        </authorList>
    </citation>
    <scope>NUCLEOTIDE SEQUENCE</scope>
    <source>
        <strain evidence="2">CBHHK200</strain>
    </source>
</reference>
<organism evidence="2 3">
    <name type="scientific">Mycena alexandri</name>
    <dbReference type="NCBI Taxonomy" id="1745969"/>
    <lineage>
        <taxon>Eukaryota</taxon>
        <taxon>Fungi</taxon>
        <taxon>Dikarya</taxon>
        <taxon>Basidiomycota</taxon>
        <taxon>Agaricomycotina</taxon>
        <taxon>Agaricomycetes</taxon>
        <taxon>Agaricomycetidae</taxon>
        <taxon>Agaricales</taxon>
        <taxon>Marasmiineae</taxon>
        <taxon>Mycenaceae</taxon>
        <taxon>Mycena</taxon>
    </lineage>
</organism>
<evidence type="ECO:0008006" key="4">
    <source>
        <dbReference type="Google" id="ProtNLM"/>
    </source>
</evidence>
<name>A0AAD6WSI9_9AGAR</name>
<dbReference type="PROSITE" id="PS51257">
    <property type="entry name" value="PROKAR_LIPOPROTEIN"/>
    <property type="match status" value="1"/>
</dbReference>
<keyword evidence="1" id="KW-0732">Signal</keyword>
<dbReference type="EMBL" id="JARJCM010000219">
    <property type="protein sequence ID" value="KAJ7021966.1"/>
    <property type="molecule type" value="Genomic_DNA"/>
</dbReference>
<sequence length="73" mass="8234">MWHFSKTRSFCPISLGGFVLFQSCLDTAGQCMVNEESRKVYLQTFFCLGRHGAATPSLFCPDRPVLMLHVCLC</sequence>
<protein>
    <recommendedName>
        <fullName evidence="4">Secreted protein</fullName>
    </recommendedName>
</protein>
<feature type="signal peptide" evidence="1">
    <location>
        <begin position="1"/>
        <end position="29"/>
    </location>
</feature>
<evidence type="ECO:0000313" key="3">
    <source>
        <dbReference type="Proteomes" id="UP001218188"/>
    </source>
</evidence>
<proteinExistence type="predicted"/>